<dbReference type="GO" id="GO:0030286">
    <property type="term" value="C:dynein complex"/>
    <property type="evidence" value="ECO:0007669"/>
    <property type="project" value="UniProtKB-KW"/>
</dbReference>
<proteinExistence type="predicted"/>
<dbReference type="GO" id="GO:0005819">
    <property type="term" value="C:spindle"/>
    <property type="evidence" value="ECO:0007669"/>
    <property type="project" value="UniProtKB-SubCell"/>
</dbReference>
<dbReference type="STRING" id="284592.Q6BLB7"/>
<comment type="subcellular location">
    <subcellularLocation>
        <location evidence="1">Cytoplasm</location>
        <location evidence="1">Cytoskeleton</location>
        <location evidence="1">Spindle</location>
    </subcellularLocation>
</comment>
<evidence type="ECO:0000256" key="5">
    <source>
        <dbReference type="ARBA" id="ARBA00023054"/>
    </source>
</evidence>
<keyword evidence="5 7" id="KW-0175">Coiled coil</keyword>
<evidence type="ECO:0000256" key="1">
    <source>
        <dbReference type="ARBA" id="ARBA00004186"/>
    </source>
</evidence>
<feature type="coiled-coil region" evidence="7">
    <location>
        <begin position="249"/>
        <end position="307"/>
    </location>
</feature>
<evidence type="ECO:0000313" key="9">
    <source>
        <dbReference type="EMBL" id="CAG89374.2"/>
    </source>
</evidence>
<dbReference type="PANTHER" id="PTHR18916">
    <property type="entry name" value="DYNACTIN 1-RELATED MICROTUBULE-BINDING"/>
    <property type="match status" value="1"/>
</dbReference>
<reference evidence="9 10" key="1">
    <citation type="journal article" date="2004" name="Nature">
        <title>Genome evolution in yeasts.</title>
        <authorList>
            <consortium name="Genolevures"/>
            <person name="Dujon B."/>
            <person name="Sherman D."/>
            <person name="Fischer G."/>
            <person name="Durrens P."/>
            <person name="Casaregola S."/>
            <person name="Lafontaine I."/>
            <person name="de Montigny J."/>
            <person name="Marck C."/>
            <person name="Neuveglise C."/>
            <person name="Talla E."/>
            <person name="Goffard N."/>
            <person name="Frangeul L."/>
            <person name="Aigle M."/>
            <person name="Anthouard V."/>
            <person name="Babour A."/>
            <person name="Barbe V."/>
            <person name="Barnay S."/>
            <person name="Blanchin S."/>
            <person name="Beckerich J.M."/>
            <person name="Beyne E."/>
            <person name="Bleykasten C."/>
            <person name="Boisrame A."/>
            <person name="Boyer J."/>
            <person name="Cattolico L."/>
            <person name="Confanioleri F."/>
            <person name="de Daruvar A."/>
            <person name="Despons L."/>
            <person name="Fabre E."/>
            <person name="Fairhead C."/>
            <person name="Ferry-Dumazet H."/>
            <person name="Groppi A."/>
            <person name="Hantraye F."/>
            <person name="Hennequin C."/>
            <person name="Jauniaux N."/>
            <person name="Joyet P."/>
            <person name="Kachouri R."/>
            <person name="Kerrest A."/>
            <person name="Koszul R."/>
            <person name="Lemaire M."/>
            <person name="Lesur I."/>
            <person name="Ma L."/>
            <person name="Muller H."/>
            <person name="Nicaud J.M."/>
            <person name="Nikolski M."/>
            <person name="Oztas S."/>
            <person name="Ozier-Kalogeropoulos O."/>
            <person name="Pellenz S."/>
            <person name="Potier S."/>
            <person name="Richard G.F."/>
            <person name="Straub M.L."/>
            <person name="Suleau A."/>
            <person name="Swennene D."/>
            <person name="Tekaia F."/>
            <person name="Wesolowski-Louvel M."/>
            <person name="Westhof E."/>
            <person name="Wirth B."/>
            <person name="Zeniou-Meyer M."/>
            <person name="Zivanovic I."/>
            <person name="Bolotin-Fukuhara M."/>
            <person name="Thierry A."/>
            <person name="Bouchier C."/>
            <person name="Caudron B."/>
            <person name="Scarpelli C."/>
            <person name="Gaillardin C."/>
            <person name="Weissenbach J."/>
            <person name="Wincker P."/>
            <person name="Souciet J.L."/>
        </authorList>
    </citation>
    <scope>NUCLEOTIDE SEQUENCE [LARGE SCALE GENOMIC DNA]</scope>
    <source>
        <strain evidence="10">ATCC 36239 / CBS 767 / BCRC 21394 / JCM 1990 / NBRC 0083 / IGC 2968</strain>
    </source>
</reference>
<evidence type="ECO:0000313" key="10">
    <source>
        <dbReference type="Proteomes" id="UP000000599"/>
    </source>
</evidence>
<keyword evidence="3" id="KW-0493">Microtubule</keyword>
<dbReference type="Gene3D" id="2.30.30.190">
    <property type="entry name" value="CAP Gly-rich-like domain"/>
    <property type="match status" value="1"/>
</dbReference>
<dbReference type="InterPro" id="IPR000938">
    <property type="entry name" value="CAP-Gly_domain"/>
</dbReference>
<dbReference type="Pfam" id="PF01302">
    <property type="entry name" value="CAP_GLY"/>
    <property type="match status" value="1"/>
</dbReference>
<keyword evidence="4" id="KW-0243">Dynein</keyword>
<dbReference type="KEGG" id="dha:DEHA2F14806g"/>
<dbReference type="VEuPathDB" id="FungiDB:DEHA2F14806g"/>
<dbReference type="GeneID" id="2903704"/>
<dbReference type="eggNOG" id="KOG4568">
    <property type="taxonomic scope" value="Eukaryota"/>
</dbReference>
<protein>
    <submittedName>
        <fullName evidence="9">DEHA2F14806p</fullName>
    </submittedName>
</protein>
<feature type="domain" description="CAP-Gly" evidence="8">
    <location>
        <begin position="23"/>
        <end position="68"/>
    </location>
</feature>
<evidence type="ECO:0000259" key="8">
    <source>
        <dbReference type="PROSITE" id="PS50245"/>
    </source>
</evidence>
<dbReference type="OMA" id="LWHERDH"/>
<evidence type="ECO:0000256" key="7">
    <source>
        <dbReference type="SAM" id="Coils"/>
    </source>
</evidence>
<dbReference type="GO" id="GO:0005874">
    <property type="term" value="C:microtubule"/>
    <property type="evidence" value="ECO:0007669"/>
    <property type="project" value="UniProtKB-KW"/>
</dbReference>
<feature type="coiled-coil region" evidence="7">
    <location>
        <begin position="763"/>
        <end position="836"/>
    </location>
</feature>
<name>Q6BLB7_DEBHA</name>
<evidence type="ECO:0000256" key="2">
    <source>
        <dbReference type="ARBA" id="ARBA00022490"/>
    </source>
</evidence>
<dbReference type="HOGENOM" id="CLU_324819_0_0_1"/>
<dbReference type="InterPro" id="IPR036859">
    <property type="entry name" value="CAP-Gly_dom_sf"/>
</dbReference>
<dbReference type="PROSITE" id="PS00845">
    <property type="entry name" value="CAP_GLY_1"/>
    <property type="match status" value="1"/>
</dbReference>
<dbReference type="AlphaFoldDB" id="Q6BLB7"/>
<dbReference type="EMBL" id="CR382138">
    <property type="protein sequence ID" value="CAG89374.2"/>
    <property type="molecule type" value="Genomic_DNA"/>
</dbReference>
<dbReference type="Proteomes" id="UP000000599">
    <property type="component" value="Chromosome F"/>
</dbReference>
<dbReference type="PANTHER" id="PTHR18916:SF6">
    <property type="entry name" value="DYNACTIN SUBUNIT 1"/>
    <property type="match status" value="1"/>
</dbReference>
<dbReference type="SUPFAM" id="SSF74924">
    <property type="entry name" value="Cap-Gly domain"/>
    <property type="match status" value="1"/>
</dbReference>
<evidence type="ECO:0000256" key="3">
    <source>
        <dbReference type="ARBA" id="ARBA00022701"/>
    </source>
</evidence>
<feature type="coiled-coil region" evidence="7">
    <location>
        <begin position="85"/>
        <end position="175"/>
    </location>
</feature>
<feature type="coiled-coil region" evidence="7">
    <location>
        <begin position="343"/>
        <end position="401"/>
    </location>
</feature>
<keyword evidence="10" id="KW-1185">Reference proteome</keyword>
<keyword evidence="2" id="KW-0963">Cytoplasm</keyword>
<keyword evidence="6" id="KW-0206">Cytoskeleton</keyword>
<dbReference type="PROSITE" id="PS50245">
    <property type="entry name" value="CAP_GLY_2"/>
    <property type="match status" value="1"/>
</dbReference>
<evidence type="ECO:0000256" key="6">
    <source>
        <dbReference type="ARBA" id="ARBA00023212"/>
    </source>
</evidence>
<gene>
    <name evidence="9" type="ordered locus">DEHA2F14806g</name>
</gene>
<dbReference type="RefSeq" id="XP_461004.2">
    <property type="nucleotide sequence ID" value="XM_461004.1"/>
</dbReference>
<organism evidence="9 10">
    <name type="scientific">Debaryomyces hansenii (strain ATCC 36239 / CBS 767 / BCRC 21394 / JCM 1990 / NBRC 0083 / IGC 2968)</name>
    <name type="common">Yeast</name>
    <name type="synonym">Torulaspora hansenii</name>
    <dbReference type="NCBI Taxonomy" id="284592"/>
    <lineage>
        <taxon>Eukaryota</taxon>
        <taxon>Fungi</taxon>
        <taxon>Dikarya</taxon>
        <taxon>Ascomycota</taxon>
        <taxon>Saccharomycotina</taxon>
        <taxon>Pichiomycetes</taxon>
        <taxon>Debaryomycetaceae</taxon>
        <taxon>Debaryomyces</taxon>
    </lineage>
</organism>
<accession>Q6BLB7</accession>
<sequence length="969" mass="111107">MEELSINQQVFVKDDPGIIRFIGQTQFASGKWIGVELQRANGKNDGSVNDIRYFECEKKDGNYGVFVRQSLISSSSLQKSKATDTSNLENIINKLQDKLRNANEEAKELKRKIEQLKEEVIQHQNATQSVESKLEMVTTDKEFLEESNHKVNQALDELQSKYEDLRTDFQIMSEEVQLNNQIEQEIIASMEHSNANEVDIQIILSRNKSLEIALTSLQKLSAENELNLKKEIHDLNQRLVLNEKEIGSHDQLLRNISVAQETIDSLQSQLDSALQSEKMIEHLNIENDSLNSKVSSLTKTVDELTELHELDKSLEENQALVEKELRKDIYNLSSKIMNNEIVIQDLDRKNKYMESKISEFKKRSNNNVSDDENLEDLQIQLEALQLEFKKAQASNESYRITHDLINSKLEILQENMHLPNATYTTVLKILLLIKIVVSSISVVNNIVTMAIDKGATYRKSILFTVTNRFYTLKSFLQNVSALWEFNYGHETYTSVEDKFYKKVSDLQLKIDNSTTYLKEGDYEGINTDYIHDFLLETIELMDLKFEEEETGVYFLNASCSKFLLESFQNEASICIKIVNILKGFLDTSHGIKEENIPSIEQLDKISSTSLRQETKFDQLILELNDAFSNGKSINISMSSMPHFSSSLAELNSPIGLLSNILAQIEVESRLNKSSVSIDASLVKNIFENKEVGSNSKFTSLLEILKRRDCFMELQVIDNHRILPGIYSLLDGNHIALDVNTTKNDAEEELKLIKPKYAGISTKLFEKEKIIQELQLNIKFLQNSMESTSVKNKEYIQNLKIELDQIKDKNEESHQKYQDLLEANQKLELEIEELLGSPSIIEGGGIFKKFANLETENQHNANMALLDEIMVLRKLLKYNSTNQESRKDPSSDWLEQPLVTKFKTKNSLDVALGFERNSSYLRDISKNIKLVNISNNSTLWRPKATMPKYMALTLEEKATNYFEQRSLTLS</sequence>
<dbReference type="SMART" id="SM01052">
    <property type="entry name" value="CAP_GLY"/>
    <property type="match status" value="1"/>
</dbReference>
<dbReference type="InParanoid" id="Q6BLB7"/>
<dbReference type="OrthoDB" id="2130750at2759"/>
<dbReference type="FunCoup" id="Q6BLB7">
    <property type="interactions" value="99"/>
</dbReference>
<evidence type="ECO:0000256" key="4">
    <source>
        <dbReference type="ARBA" id="ARBA00023017"/>
    </source>
</evidence>